<dbReference type="SUPFAM" id="SSF56300">
    <property type="entry name" value="Metallo-dependent phosphatases"/>
    <property type="match status" value="1"/>
</dbReference>
<comment type="caution">
    <text evidence="1">The sequence shown here is derived from an EMBL/GenBank/DDBJ whole genome shotgun (WGS) entry which is preliminary data.</text>
</comment>
<dbReference type="AlphaFoldDB" id="A0A645ICM3"/>
<reference evidence="1" key="1">
    <citation type="submission" date="2019-08" db="EMBL/GenBank/DDBJ databases">
        <authorList>
            <person name="Kucharzyk K."/>
            <person name="Murdoch R.W."/>
            <person name="Higgins S."/>
            <person name="Loffler F."/>
        </authorList>
    </citation>
    <scope>NUCLEOTIDE SEQUENCE</scope>
</reference>
<dbReference type="InterPro" id="IPR029052">
    <property type="entry name" value="Metallo-depent_PP-like"/>
</dbReference>
<evidence type="ECO:0000313" key="1">
    <source>
        <dbReference type="EMBL" id="MPN49045.1"/>
    </source>
</evidence>
<sequence>MYSHFPDYLDNAKGNHIVVTSHVPPRKDPLPTMLDNFIQSEYSACLKVNPIITMADLKKYYRNLWMLVHGNSTVDKNDSTQWYMDEIKNRTKVEMLLSGHVHTYFPFRLAEANHNLQIVISGGGGNGSASTYDPAYPVTKYHYLKVSYNPGQNRFVYTKVDAGN</sequence>
<name>A0A645ICM3_9ZZZZ</name>
<dbReference type="Gene3D" id="3.60.21.10">
    <property type="match status" value="1"/>
</dbReference>
<protein>
    <recommendedName>
        <fullName evidence="2">Calcineurin-like phosphoesterase domain-containing protein</fullName>
    </recommendedName>
</protein>
<dbReference type="EMBL" id="VSSQ01111932">
    <property type="protein sequence ID" value="MPN49045.1"/>
    <property type="molecule type" value="Genomic_DNA"/>
</dbReference>
<evidence type="ECO:0008006" key="2">
    <source>
        <dbReference type="Google" id="ProtNLM"/>
    </source>
</evidence>
<gene>
    <name evidence="1" type="ORF">SDC9_196658</name>
</gene>
<accession>A0A645ICM3</accession>
<proteinExistence type="predicted"/>
<organism evidence="1">
    <name type="scientific">bioreactor metagenome</name>
    <dbReference type="NCBI Taxonomy" id="1076179"/>
    <lineage>
        <taxon>unclassified sequences</taxon>
        <taxon>metagenomes</taxon>
        <taxon>ecological metagenomes</taxon>
    </lineage>
</organism>